<accession>A0A9P7DPU2</accession>
<name>A0A9P7DPU2_9AGAM</name>
<proteinExistence type="predicted"/>
<gene>
    <name evidence="1" type="ORF">BJ212DRAFT_1488026</name>
</gene>
<keyword evidence="2" id="KW-1185">Reference proteome</keyword>
<protein>
    <submittedName>
        <fullName evidence="1">Uncharacterized protein</fullName>
    </submittedName>
</protein>
<dbReference type="RefSeq" id="XP_041185862.1">
    <property type="nucleotide sequence ID" value="XM_041341338.1"/>
</dbReference>
<organism evidence="1 2">
    <name type="scientific">Suillus subaureus</name>
    <dbReference type="NCBI Taxonomy" id="48587"/>
    <lineage>
        <taxon>Eukaryota</taxon>
        <taxon>Fungi</taxon>
        <taxon>Dikarya</taxon>
        <taxon>Basidiomycota</taxon>
        <taxon>Agaricomycotina</taxon>
        <taxon>Agaricomycetes</taxon>
        <taxon>Agaricomycetidae</taxon>
        <taxon>Boletales</taxon>
        <taxon>Suillineae</taxon>
        <taxon>Suillaceae</taxon>
        <taxon>Suillus</taxon>
    </lineage>
</organism>
<dbReference type="Proteomes" id="UP000807769">
    <property type="component" value="Unassembled WGS sequence"/>
</dbReference>
<reference evidence="1" key="1">
    <citation type="journal article" date="2020" name="New Phytol.">
        <title>Comparative genomics reveals dynamic genome evolution in host specialist ectomycorrhizal fungi.</title>
        <authorList>
            <person name="Lofgren L.A."/>
            <person name="Nguyen N.H."/>
            <person name="Vilgalys R."/>
            <person name="Ruytinx J."/>
            <person name="Liao H.L."/>
            <person name="Branco S."/>
            <person name="Kuo A."/>
            <person name="LaButti K."/>
            <person name="Lipzen A."/>
            <person name="Andreopoulos W."/>
            <person name="Pangilinan J."/>
            <person name="Riley R."/>
            <person name="Hundley H."/>
            <person name="Na H."/>
            <person name="Barry K."/>
            <person name="Grigoriev I.V."/>
            <person name="Stajich J.E."/>
            <person name="Kennedy P.G."/>
        </authorList>
    </citation>
    <scope>NUCLEOTIDE SEQUENCE</scope>
    <source>
        <strain evidence="1">MN1</strain>
    </source>
</reference>
<sequence>MDKANKEYQAHSNTFEELNRALRLETTTGWRADVEHWEENPNDLSVPNPFKMRVPTITQSVVQLKLVEMEAHQLQEGNDVSLHPDISPSVFIATGIDLESEQHCFKLDLSLQRAHLTDRQKTILVWQQNTLQCKVDTWKQVQFLYTPAAQFLSS</sequence>
<dbReference type="OrthoDB" id="2676740at2759"/>
<dbReference type="GeneID" id="64635354"/>
<evidence type="ECO:0000313" key="2">
    <source>
        <dbReference type="Proteomes" id="UP000807769"/>
    </source>
</evidence>
<evidence type="ECO:0000313" key="1">
    <source>
        <dbReference type="EMBL" id="KAG1800141.1"/>
    </source>
</evidence>
<dbReference type="AlphaFoldDB" id="A0A9P7DPU2"/>
<comment type="caution">
    <text evidence="1">The sequence shown here is derived from an EMBL/GenBank/DDBJ whole genome shotgun (WGS) entry which is preliminary data.</text>
</comment>
<dbReference type="EMBL" id="JABBWG010000118">
    <property type="protein sequence ID" value="KAG1800141.1"/>
    <property type="molecule type" value="Genomic_DNA"/>
</dbReference>